<proteinExistence type="predicted"/>
<feature type="domain" description="Glycosyltransferase 2-like" evidence="1">
    <location>
        <begin position="7"/>
        <end position="154"/>
    </location>
</feature>
<dbReference type="CDD" id="cd00761">
    <property type="entry name" value="Glyco_tranf_GTA_type"/>
    <property type="match status" value="1"/>
</dbReference>
<dbReference type="SUPFAM" id="SSF53448">
    <property type="entry name" value="Nucleotide-diphospho-sugar transferases"/>
    <property type="match status" value="1"/>
</dbReference>
<evidence type="ECO:0000313" key="2">
    <source>
        <dbReference type="EMBL" id="AXY99973.1"/>
    </source>
</evidence>
<dbReference type="InterPro" id="IPR001173">
    <property type="entry name" value="Glyco_trans_2-like"/>
</dbReference>
<dbReference type="GO" id="GO:0016758">
    <property type="term" value="F:hexosyltransferase activity"/>
    <property type="evidence" value="ECO:0007669"/>
    <property type="project" value="UniProtKB-ARBA"/>
</dbReference>
<sequence>MNNINISVIIPVYNKDKFLIKTLSSIISQINSNDELIIINDGSTDNSQNIINNFYSKYNSYKNIKIFNRENQGVSFTRNEGASHAENDYLLFVDADDILLDNAIERLKKLAKISRFSAATYEDNENIKSLKRISPDKFIKEFIKGNIKICVGSIIIHKELFNKYLGFNTSISHGEDQFLWLKIGEKEGLLYSNEKVITYNRNDMYSLTQNKEKPINITGQVVFFLERIHKRPFNKYIIIGLMKNIIYCTMVNINNGFYRKSYQNIIKIIHILLFKKNDK</sequence>
<dbReference type="Pfam" id="PF00535">
    <property type="entry name" value="Glycos_transf_2"/>
    <property type="match status" value="1"/>
</dbReference>
<accession>A0A385JNU0</accession>
<dbReference type="Gene3D" id="3.90.550.10">
    <property type="entry name" value="Spore Coat Polysaccharide Biosynthesis Protein SpsA, Chain A"/>
    <property type="match status" value="1"/>
</dbReference>
<dbReference type="PANTHER" id="PTHR22916">
    <property type="entry name" value="GLYCOSYLTRANSFERASE"/>
    <property type="match status" value="1"/>
</dbReference>
<reference evidence="2" key="1">
    <citation type="journal article" date="2017" name="PLoS ONE">
        <title>Genetic diversity of the O antigens of Proteus species and the development of a suspension array for molecular serotyping.</title>
        <authorList>
            <person name="Yu X."/>
            <person name="Torzewska A."/>
            <person name="Zhang X."/>
            <person name="Yin Z."/>
            <person name="Drzewiecka D."/>
            <person name="Cao H."/>
            <person name="Liu B."/>
            <person name="Knirel Y.A."/>
            <person name="Rozalski A."/>
            <person name="Wang L."/>
        </authorList>
    </citation>
    <scope>NUCLEOTIDE SEQUENCE</scope>
    <source>
        <strain evidence="2">G2657</strain>
    </source>
</reference>
<dbReference type="PANTHER" id="PTHR22916:SF3">
    <property type="entry name" value="UDP-GLCNAC:BETAGAL BETA-1,3-N-ACETYLGLUCOSAMINYLTRANSFERASE-LIKE PROTEIN 1"/>
    <property type="match status" value="1"/>
</dbReference>
<dbReference type="EMBL" id="KY710728">
    <property type="protein sequence ID" value="AXY99973.1"/>
    <property type="molecule type" value="Genomic_DNA"/>
</dbReference>
<protein>
    <submittedName>
        <fullName evidence="2">Gt1</fullName>
    </submittedName>
</protein>
<evidence type="ECO:0000259" key="1">
    <source>
        <dbReference type="Pfam" id="PF00535"/>
    </source>
</evidence>
<dbReference type="InterPro" id="IPR029044">
    <property type="entry name" value="Nucleotide-diphossugar_trans"/>
</dbReference>
<organism evidence="2">
    <name type="scientific">Proteus penneri</name>
    <dbReference type="NCBI Taxonomy" id="102862"/>
    <lineage>
        <taxon>Bacteria</taxon>
        <taxon>Pseudomonadati</taxon>
        <taxon>Pseudomonadota</taxon>
        <taxon>Gammaproteobacteria</taxon>
        <taxon>Enterobacterales</taxon>
        <taxon>Morganellaceae</taxon>
        <taxon>Proteus</taxon>
    </lineage>
</organism>
<name>A0A385JNU0_9GAMM</name>
<dbReference type="AlphaFoldDB" id="A0A385JNU0"/>